<accession>A0A0W8G3S7</accession>
<dbReference type="Gene3D" id="3.90.550.10">
    <property type="entry name" value="Spore Coat Polysaccharide Biosynthesis Protein SpsA, Chain A"/>
    <property type="match status" value="1"/>
</dbReference>
<gene>
    <name evidence="2" type="ORF">ASZ90_002331</name>
</gene>
<dbReference type="InterPro" id="IPR029044">
    <property type="entry name" value="Nucleotide-diphossugar_trans"/>
</dbReference>
<organism evidence="2">
    <name type="scientific">hydrocarbon metagenome</name>
    <dbReference type="NCBI Taxonomy" id="938273"/>
    <lineage>
        <taxon>unclassified sequences</taxon>
        <taxon>metagenomes</taxon>
        <taxon>ecological metagenomes</taxon>
    </lineage>
</organism>
<feature type="domain" description="Glycosyltransferase 2-like" evidence="1">
    <location>
        <begin position="35"/>
        <end position="128"/>
    </location>
</feature>
<dbReference type="Pfam" id="PF00535">
    <property type="entry name" value="Glycos_transf_2"/>
    <property type="match status" value="1"/>
</dbReference>
<comment type="caution">
    <text evidence="2">The sequence shown here is derived from an EMBL/GenBank/DDBJ whole genome shotgun (WGS) entry which is preliminary data.</text>
</comment>
<sequence>MGKISVMRPRPADIHPLLVLHASHRVDSLMLCLKCLERFTDLTRFKRIYVLHDAAAQENRVVLARFAARNGNVAIRECPPGGPVPGANTALNGIFAEHRRDVVVRVDADVFVTPRWLEHLVEGYRHHAHLDDVVLVSPLIPVSAAGRRVLGRFLTVSYPSERHMFSGPCVEQDWVYHRWMWEKIVRDGLEQAWLAESGPPYHYLDEAGPHCAIYDRRLIERVYPLPIAPVQGLPVTDEEAVVRAMQGGNLRTAVLMRSMAHHYSFPECEDYLRGHVSLEAVWRYTESLRLEPAGQDAPRPAVRRPALRLLASGGLHRVMRA</sequence>
<dbReference type="EMBL" id="LNQE01000286">
    <property type="protein sequence ID" value="KUG27819.1"/>
    <property type="molecule type" value="Genomic_DNA"/>
</dbReference>
<reference evidence="2" key="1">
    <citation type="journal article" date="2015" name="Proc. Natl. Acad. Sci. U.S.A.">
        <title>Networks of energetic and metabolic interactions define dynamics in microbial communities.</title>
        <authorList>
            <person name="Embree M."/>
            <person name="Liu J.K."/>
            <person name="Al-Bassam M.M."/>
            <person name="Zengler K."/>
        </authorList>
    </citation>
    <scope>NUCLEOTIDE SEQUENCE</scope>
</reference>
<dbReference type="SUPFAM" id="SSF53448">
    <property type="entry name" value="Nucleotide-diphospho-sugar transferases"/>
    <property type="match status" value="1"/>
</dbReference>
<evidence type="ECO:0000313" key="2">
    <source>
        <dbReference type="EMBL" id="KUG27819.1"/>
    </source>
</evidence>
<name>A0A0W8G3S7_9ZZZZ</name>
<protein>
    <recommendedName>
        <fullName evidence="1">Glycosyltransferase 2-like domain-containing protein</fullName>
    </recommendedName>
</protein>
<dbReference type="AlphaFoldDB" id="A0A0W8G3S7"/>
<dbReference type="InterPro" id="IPR001173">
    <property type="entry name" value="Glyco_trans_2-like"/>
</dbReference>
<evidence type="ECO:0000259" key="1">
    <source>
        <dbReference type="Pfam" id="PF00535"/>
    </source>
</evidence>
<proteinExistence type="predicted"/>